<organism evidence="4 5">
    <name type="scientific">Buddleja alternifolia</name>
    <dbReference type="NCBI Taxonomy" id="168488"/>
    <lineage>
        <taxon>Eukaryota</taxon>
        <taxon>Viridiplantae</taxon>
        <taxon>Streptophyta</taxon>
        <taxon>Embryophyta</taxon>
        <taxon>Tracheophyta</taxon>
        <taxon>Spermatophyta</taxon>
        <taxon>Magnoliopsida</taxon>
        <taxon>eudicotyledons</taxon>
        <taxon>Gunneridae</taxon>
        <taxon>Pentapetalae</taxon>
        <taxon>asterids</taxon>
        <taxon>lamiids</taxon>
        <taxon>Lamiales</taxon>
        <taxon>Scrophulariaceae</taxon>
        <taxon>Buddlejeae</taxon>
        <taxon>Buddleja</taxon>
    </lineage>
</organism>
<dbReference type="GO" id="GO:0030247">
    <property type="term" value="F:polysaccharide binding"/>
    <property type="evidence" value="ECO:0007669"/>
    <property type="project" value="InterPro"/>
</dbReference>
<accession>A0AAV6WBY2</accession>
<dbReference type="Proteomes" id="UP000826271">
    <property type="component" value="Unassembled WGS sequence"/>
</dbReference>
<dbReference type="EMBL" id="WHWC01000016">
    <property type="protein sequence ID" value="KAG8367683.1"/>
    <property type="molecule type" value="Genomic_DNA"/>
</dbReference>
<evidence type="ECO:0000313" key="5">
    <source>
        <dbReference type="Proteomes" id="UP000826271"/>
    </source>
</evidence>
<dbReference type="InterPro" id="IPR025287">
    <property type="entry name" value="WAK_GUB"/>
</dbReference>
<evidence type="ECO:0000256" key="2">
    <source>
        <dbReference type="ARBA" id="ARBA00022729"/>
    </source>
</evidence>
<proteinExistence type="predicted"/>
<evidence type="ECO:0000313" key="4">
    <source>
        <dbReference type="EMBL" id="KAG8367683.1"/>
    </source>
</evidence>
<evidence type="ECO:0000259" key="3">
    <source>
        <dbReference type="Pfam" id="PF13947"/>
    </source>
</evidence>
<feature type="domain" description="Wall-associated receptor kinase galacturonan-binding" evidence="3">
    <location>
        <begin position="15"/>
        <end position="66"/>
    </location>
</feature>
<gene>
    <name evidence="4" type="ORF">BUALT_Bualt16G0098400</name>
</gene>
<sequence length="273" mass="30043">MGWKEAKVYREEGCCGTLAIPFPFGTSSDCSLDESFLINCNNHNYDPPKPFLNPDSIEVLDISLDGLMKVASSIASDCYDKSGSQVYATVSDLTLSHFPISSTRNKFTAVECDTYALVEGSEEWKQMSAGCVSWCDSIDCVVNGACSRIGCCQTSIPKGLNDFLVDIPSFRHHTRVTSFNPYGYAFVVEPEAFEFWTSDLKDLRNKKIVPVVLDWSVGNVTCQEARKNLSSYACQSIHGECKDSSNGVGYHCHCLKGFEGNPYLLDGCRGTTS</sequence>
<dbReference type="PANTHER" id="PTHR33491">
    <property type="entry name" value="OSJNBA0016N04.9 PROTEIN"/>
    <property type="match status" value="1"/>
</dbReference>
<comment type="subcellular location">
    <subcellularLocation>
        <location evidence="1">Membrane</location>
        <topology evidence="1">Single-pass membrane protein</topology>
    </subcellularLocation>
</comment>
<keyword evidence="2" id="KW-0732">Signal</keyword>
<name>A0AAV6WBY2_9LAMI</name>
<comment type="caution">
    <text evidence="4">The sequence shown here is derived from an EMBL/GenBank/DDBJ whole genome shotgun (WGS) entry which is preliminary data.</text>
</comment>
<reference evidence="4" key="1">
    <citation type="submission" date="2019-10" db="EMBL/GenBank/DDBJ databases">
        <authorList>
            <person name="Zhang R."/>
            <person name="Pan Y."/>
            <person name="Wang J."/>
            <person name="Ma R."/>
            <person name="Yu S."/>
        </authorList>
    </citation>
    <scope>NUCLEOTIDE SEQUENCE</scope>
    <source>
        <strain evidence="4">LA-IB0</strain>
        <tissue evidence="4">Leaf</tissue>
    </source>
</reference>
<dbReference type="AlphaFoldDB" id="A0AAV6WBY2"/>
<keyword evidence="5" id="KW-1185">Reference proteome</keyword>
<dbReference type="Pfam" id="PF13947">
    <property type="entry name" value="GUB_WAK_bind"/>
    <property type="match status" value="1"/>
</dbReference>
<protein>
    <recommendedName>
        <fullName evidence="3">Wall-associated receptor kinase galacturonan-binding domain-containing protein</fullName>
    </recommendedName>
</protein>
<evidence type="ECO:0000256" key="1">
    <source>
        <dbReference type="ARBA" id="ARBA00004167"/>
    </source>
</evidence>
<dbReference type="GO" id="GO:0016020">
    <property type="term" value="C:membrane"/>
    <property type="evidence" value="ECO:0007669"/>
    <property type="project" value="UniProtKB-SubCell"/>
</dbReference>